<evidence type="ECO:0000256" key="1">
    <source>
        <dbReference type="SAM" id="MobiDB-lite"/>
    </source>
</evidence>
<dbReference type="AlphaFoldDB" id="A0A291GAG6"/>
<dbReference type="KEGG" id="ceh:CEW89_05255"/>
<evidence type="ECO:0008006" key="4">
    <source>
        <dbReference type="Google" id="ProtNLM"/>
    </source>
</evidence>
<dbReference type="RefSeq" id="WP_096805167.1">
    <property type="nucleotide sequence ID" value="NZ_CP022196.1"/>
</dbReference>
<keyword evidence="3" id="KW-1185">Reference proteome</keyword>
<accession>A0A291GAG6</accession>
<dbReference type="EMBL" id="CP022196">
    <property type="protein sequence ID" value="ATG47030.1"/>
    <property type="molecule type" value="Genomic_DNA"/>
</dbReference>
<dbReference type="Proteomes" id="UP000217935">
    <property type="component" value="Chromosome"/>
</dbReference>
<feature type="region of interest" description="Disordered" evidence="1">
    <location>
        <begin position="56"/>
        <end position="77"/>
    </location>
</feature>
<dbReference type="OrthoDB" id="7961213at2"/>
<organism evidence="2 3">
    <name type="scientific">Celeribacter ethanolicus</name>
    <dbReference type="NCBI Taxonomy" id="1758178"/>
    <lineage>
        <taxon>Bacteria</taxon>
        <taxon>Pseudomonadati</taxon>
        <taxon>Pseudomonadota</taxon>
        <taxon>Alphaproteobacteria</taxon>
        <taxon>Rhodobacterales</taxon>
        <taxon>Roseobacteraceae</taxon>
        <taxon>Celeribacter</taxon>
    </lineage>
</organism>
<gene>
    <name evidence="2" type="ORF">CEW89_05255</name>
</gene>
<proteinExistence type="predicted"/>
<evidence type="ECO:0000313" key="3">
    <source>
        <dbReference type="Proteomes" id="UP000217935"/>
    </source>
</evidence>
<reference evidence="2 3" key="1">
    <citation type="submission" date="2017-06" db="EMBL/GenBank/DDBJ databases">
        <title>Celeribacter sp. TSPH2 complete genome sequence.</title>
        <authorList>
            <person name="Woo J.-H."/>
            <person name="Kim H.-S."/>
        </authorList>
    </citation>
    <scope>NUCLEOTIDE SEQUENCE [LARGE SCALE GENOMIC DNA]</scope>
    <source>
        <strain evidence="2 3">TSPH2</strain>
    </source>
</reference>
<sequence length="77" mass="8521">MLVSNPSAPLSLRQALQPLIESHGFWQVLRAAFAARGALKREARLAKNPGDLNAHLRRDIGLPPEAPPGKAEWQDFR</sequence>
<evidence type="ECO:0000313" key="2">
    <source>
        <dbReference type="EMBL" id="ATG47030.1"/>
    </source>
</evidence>
<name>A0A291GAG6_9RHOB</name>
<protein>
    <recommendedName>
        <fullName evidence="4">DUF1127 domain-containing protein</fullName>
    </recommendedName>
</protein>